<dbReference type="Gene3D" id="3.40.50.2000">
    <property type="entry name" value="Glycogen Phosphorylase B"/>
    <property type="match status" value="2"/>
</dbReference>
<accession>A0A1M4TRR1</accession>
<evidence type="ECO:0000313" key="4">
    <source>
        <dbReference type="Proteomes" id="UP000184236"/>
    </source>
</evidence>
<evidence type="ECO:0000259" key="1">
    <source>
        <dbReference type="Pfam" id="PF00534"/>
    </source>
</evidence>
<dbReference type="InterPro" id="IPR001296">
    <property type="entry name" value="Glyco_trans_1"/>
</dbReference>
<dbReference type="Pfam" id="PF00534">
    <property type="entry name" value="Glycos_transf_1"/>
    <property type="match status" value="1"/>
</dbReference>
<dbReference type="EMBL" id="FQVO01000001">
    <property type="protein sequence ID" value="SHE47180.1"/>
    <property type="molecule type" value="Genomic_DNA"/>
</dbReference>
<sequence length="372" mass="43119">MDIVHLILGKANPEKMNGVNKVVFNFASKQALNKMNVEVWGISENTEINYPERIFTTKIFKRRRNPFSIPENLKKEILQSGKDTIFHIHGGWIPVFSSLSRFLKKNNRRYLITPHGSYNEIAMKKSRFIKKLYFGWFEKEVITNAEKIHCIGESEIEGLQTLYRTDKTVLIHYGFEKIQSDLNAISSKKDIIFGFVGRLDMYTKGLDLLMESFAAFSKQYPESKLWIIGDGTEKEKFHQMIIQYNLQQKVQLLGSKFGEEKNDLIRKMDVFLHPSRNEGLPVSVVEAAAFGKPCIVTKNTNVGHLIKQYHAGICIAYPDTKLLTDALITLHDIWQKNNSEYQRMSDNALKMVDEAFDWNTVLREMNKKLYTF</sequence>
<dbReference type="Pfam" id="PF13439">
    <property type="entry name" value="Glyco_transf_4"/>
    <property type="match status" value="1"/>
</dbReference>
<name>A0A1M4TRR1_9FLAO</name>
<dbReference type="PANTHER" id="PTHR12526">
    <property type="entry name" value="GLYCOSYLTRANSFERASE"/>
    <property type="match status" value="1"/>
</dbReference>
<gene>
    <name evidence="3" type="ORF">SAMN05444408_101530</name>
</gene>
<proteinExistence type="predicted"/>
<dbReference type="InterPro" id="IPR028098">
    <property type="entry name" value="Glyco_trans_4-like_N"/>
</dbReference>
<dbReference type="OrthoDB" id="9806653at2"/>
<protein>
    <submittedName>
        <fullName evidence="3">Glycosyltransferase involved in cell wall bisynthesis</fullName>
    </submittedName>
</protein>
<evidence type="ECO:0000313" key="3">
    <source>
        <dbReference type="EMBL" id="SHE47180.1"/>
    </source>
</evidence>
<dbReference type="RefSeq" id="WP_072883251.1">
    <property type="nucleotide sequence ID" value="NZ_FQVO01000001.1"/>
</dbReference>
<reference evidence="4" key="1">
    <citation type="submission" date="2016-11" db="EMBL/GenBank/DDBJ databases">
        <authorList>
            <person name="Varghese N."/>
            <person name="Submissions S."/>
        </authorList>
    </citation>
    <scope>NUCLEOTIDE SEQUENCE [LARGE SCALE GENOMIC DNA]</scope>
    <source>
        <strain evidence="4">DSM 26898</strain>
    </source>
</reference>
<dbReference type="GO" id="GO:0016757">
    <property type="term" value="F:glycosyltransferase activity"/>
    <property type="evidence" value="ECO:0007669"/>
    <property type="project" value="InterPro"/>
</dbReference>
<evidence type="ECO:0000259" key="2">
    <source>
        <dbReference type="Pfam" id="PF13439"/>
    </source>
</evidence>
<dbReference type="SUPFAM" id="SSF53756">
    <property type="entry name" value="UDP-Glycosyltransferase/glycogen phosphorylase"/>
    <property type="match status" value="1"/>
</dbReference>
<dbReference type="CDD" id="cd03801">
    <property type="entry name" value="GT4_PimA-like"/>
    <property type="match status" value="1"/>
</dbReference>
<dbReference type="AlphaFoldDB" id="A0A1M4TRR1"/>
<keyword evidence="4" id="KW-1185">Reference proteome</keyword>
<feature type="domain" description="Glycosyl transferase family 1" evidence="1">
    <location>
        <begin position="187"/>
        <end position="350"/>
    </location>
</feature>
<keyword evidence="3" id="KW-0808">Transferase</keyword>
<feature type="domain" description="Glycosyltransferase subfamily 4-like N-terminal" evidence="2">
    <location>
        <begin position="17"/>
        <end position="174"/>
    </location>
</feature>
<dbReference type="Proteomes" id="UP000184236">
    <property type="component" value="Unassembled WGS sequence"/>
</dbReference>
<organism evidence="3 4">
    <name type="scientific">Chryseobacterium takakiae</name>
    <dbReference type="NCBI Taxonomy" id="1302685"/>
    <lineage>
        <taxon>Bacteria</taxon>
        <taxon>Pseudomonadati</taxon>
        <taxon>Bacteroidota</taxon>
        <taxon>Flavobacteriia</taxon>
        <taxon>Flavobacteriales</taxon>
        <taxon>Weeksellaceae</taxon>
        <taxon>Chryseobacterium group</taxon>
        <taxon>Chryseobacterium</taxon>
    </lineage>
</organism>
<dbReference type="STRING" id="1302685.SAMN05444408_101530"/>